<gene>
    <name evidence="2" type="ORF">H4R34_000660</name>
</gene>
<dbReference type="Proteomes" id="UP001151582">
    <property type="component" value="Unassembled WGS sequence"/>
</dbReference>
<keyword evidence="1" id="KW-0175">Coiled coil</keyword>
<reference evidence="2" key="1">
    <citation type="submission" date="2022-07" db="EMBL/GenBank/DDBJ databases">
        <title>Phylogenomic reconstructions and comparative analyses of Kickxellomycotina fungi.</title>
        <authorList>
            <person name="Reynolds N.K."/>
            <person name="Stajich J.E."/>
            <person name="Barry K."/>
            <person name="Grigoriev I.V."/>
            <person name="Crous P."/>
            <person name="Smith M.E."/>
        </authorList>
    </citation>
    <scope>NUCLEOTIDE SEQUENCE</scope>
    <source>
        <strain evidence="2">RSA 567</strain>
    </source>
</reference>
<accession>A0A9W8B7M2</accession>
<feature type="coiled-coil region" evidence="1">
    <location>
        <begin position="2"/>
        <end position="29"/>
    </location>
</feature>
<keyword evidence="3" id="KW-1185">Reference proteome</keyword>
<comment type="caution">
    <text evidence="2">The sequence shown here is derived from an EMBL/GenBank/DDBJ whole genome shotgun (WGS) entry which is preliminary data.</text>
</comment>
<dbReference type="EMBL" id="JANBQB010000020">
    <property type="protein sequence ID" value="KAJ1984397.1"/>
    <property type="molecule type" value="Genomic_DNA"/>
</dbReference>
<protein>
    <submittedName>
        <fullName evidence="2">Uncharacterized protein</fullName>
    </submittedName>
</protein>
<proteinExistence type="predicted"/>
<sequence>MLNNKDDLLKEFEAMVQSEQDKLQADQNVVSTDQTEEAAALALSKKFRAFLDQFWLEVIGGGEKEQLSYYLGHMLAFSVIPRILGQVLESGKQDNGNYDKALELARQISQLPHFTERFGPKSVNAPNYFEFIMLYATARELEERDTVILGAGFS</sequence>
<evidence type="ECO:0000256" key="1">
    <source>
        <dbReference type="SAM" id="Coils"/>
    </source>
</evidence>
<evidence type="ECO:0000313" key="3">
    <source>
        <dbReference type="Proteomes" id="UP001151582"/>
    </source>
</evidence>
<name>A0A9W8B7M2_9FUNG</name>
<evidence type="ECO:0000313" key="2">
    <source>
        <dbReference type="EMBL" id="KAJ1984397.1"/>
    </source>
</evidence>
<dbReference type="AlphaFoldDB" id="A0A9W8B7M2"/>
<organism evidence="2 3">
    <name type="scientific">Dimargaris verticillata</name>
    <dbReference type="NCBI Taxonomy" id="2761393"/>
    <lineage>
        <taxon>Eukaryota</taxon>
        <taxon>Fungi</taxon>
        <taxon>Fungi incertae sedis</taxon>
        <taxon>Zoopagomycota</taxon>
        <taxon>Kickxellomycotina</taxon>
        <taxon>Dimargaritomycetes</taxon>
        <taxon>Dimargaritales</taxon>
        <taxon>Dimargaritaceae</taxon>
        <taxon>Dimargaris</taxon>
    </lineage>
</organism>
<dbReference type="OrthoDB" id="10508348at2759"/>